<evidence type="ECO:0000313" key="8">
    <source>
        <dbReference type="RefSeq" id="XP_065672039.1"/>
    </source>
</evidence>
<dbReference type="PANTHER" id="PTHR46927">
    <property type="entry name" value="AGAP005574-PA"/>
    <property type="match status" value="1"/>
</dbReference>
<dbReference type="PANTHER" id="PTHR46927:SF3">
    <property type="entry name" value="THAP-TYPE DOMAIN-CONTAINING PROTEIN"/>
    <property type="match status" value="1"/>
</dbReference>
<gene>
    <name evidence="8" type="primary">LOC136089874</name>
</gene>
<accession>A0ABM4DCE0</accession>
<keyword evidence="4 5" id="KW-0238">DNA-binding</keyword>
<sequence length="114" mass="13094">MPKKCCVMSCNGNYNKENKVKVFRLPTNKEERTQWISIIPRDNILDSDNTVVCERHFPPNYITIIKHGKMRPRDPPSLFTCVKKSLFPTKPGPSQTNKTLSEVQSIIPSFQSTK</sequence>
<name>A0ABM4DCE0_HYDVU</name>
<evidence type="ECO:0000256" key="3">
    <source>
        <dbReference type="ARBA" id="ARBA00022833"/>
    </source>
</evidence>
<dbReference type="InterPro" id="IPR006612">
    <property type="entry name" value="THAP_Znf"/>
</dbReference>
<keyword evidence="1" id="KW-0479">Metal-binding</keyword>
<reference evidence="8" key="1">
    <citation type="submission" date="2025-08" db="UniProtKB">
        <authorList>
            <consortium name="RefSeq"/>
        </authorList>
    </citation>
    <scope>IDENTIFICATION</scope>
</reference>
<dbReference type="SMART" id="SM00980">
    <property type="entry name" value="THAP"/>
    <property type="match status" value="1"/>
</dbReference>
<evidence type="ECO:0000256" key="2">
    <source>
        <dbReference type="ARBA" id="ARBA00022771"/>
    </source>
</evidence>
<keyword evidence="2 5" id="KW-0863">Zinc-finger</keyword>
<dbReference type="Gene3D" id="6.20.210.20">
    <property type="entry name" value="THAP domain"/>
    <property type="match status" value="1"/>
</dbReference>
<protein>
    <submittedName>
        <fullName evidence="8">THAP domain-containing protein 2-like</fullName>
    </submittedName>
</protein>
<evidence type="ECO:0000256" key="5">
    <source>
        <dbReference type="PROSITE-ProRule" id="PRU00309"/>
    </source>
</evidence>
<organism evidence="7 8">
    <name type="scientific">Hydra vulgaris</name>
    <name type="common">Hydra</name>
    <name type="synonym">Hydra attenuata</name>
    <dbReference type="NCBI Taxonomy" id="6087"/>
    <lineage>
        <taxon>Eukaryota</taxon>
        <taxon>Metazoa</taxon>
        <taxon>Cnidaria</taxon>
        <taxon>Hydrozoa</taxon>
        <taxon>Hydroidolina</taxon>
        <taxon>Anthoathecata</taxon>
        <taxon>Aplanulata</taxon>
        <taxon>Hydridae</taxon>
        <taxon>Hydra</taxon>
    </lineage>
</organism>
<feature type="domain" description="THAP-type" evidence="6">
    <location>
        <begin position="1"/>
        <end position="79"/>
    </location>
</feature>
<evidence type="ECO:0000256" key="1">
    <source>
        <dbReference type="ARBA" id="ARBA00022723"/>
    </source>
</evidence>
<keyword evidence="3" id="KW-0862">Zinc</keyword>
<dbReference type="Pfam" id="PF05485">
    <property type="entry name" value="THAP"/>
    <property type="match status" value="1"/>
</dbReference>
<dbReference type="InterPro" id="IPR052224">
    <property type="entry name" value="THAP_domain_protein"/>
</dbReference>
<dbReference type="GeneID" id="136089874"/>
<evidence type="ECO:0000313" key="7">
    <source>
        <dbReference type="Proteomes" id="UP001652625"/>
    </source>
</evidence>
<dbReference type="SUPFAM" id="SSF57716">
    <property type="entry name" value="Glucocorticoid receptor-like (DNA-binding domain)"/>
    <property type="match status" value="1"/>
</dbReference>
<keyword evidence="7" id="KW-1185">Reference proteome</keyword>
<dbReference type="PROSITE" id="PS50950">
    <property type="entry name" value="ZF_THAP"/>
    <property type="match status" value="1"/>
</dbReference>
<evidence type="ECO:0000259" key="6">
    <source>
        <dbReference type="PROSITE" id="PS50950"/>
    </source>
</evidence>
<evidence type="ECO:0000256" key="4">
    <source>
        <dbReference type="ARBA" id="ARBA00023125"/>
    </source>
</evidence>
<dbReference type="InterPro" id="IPR038441">
    <property type="entry name" value="THAP_Znf_sf"/>
</dbReference>
<dbReference type="RefSeq" id="XP_065672039.1">
    <property type="nucleotide sequence ID" value="XM_065815967.1"/>
</dbReference>
<proteinExistence type="predicted"/>
<dbReference type="Proteomes" id="UP001652625">
    <property type="component" value="Chromosome 13"/>
</dbReference>